<sequence>MIKRGILPFALGAIVIMSAGSVQAQDAAETAVILSGAPAQQSGARSLGDAISGAMGQVGEEIRASRSSNGSSGPVYAPSRRGGGGTTTTYFPMGGPVEADALAHAEVATYRLENGVRMRVSGTFLPSGTTVCEAFCPGG</sequence>
<name>A0A7S8F3C9_9SPHN</name>
<reference evidence="3 4" key="1">
    <citation type="submission" date="2020-11" db="EMBL/GenBank/DDBJ databases">
        <title>The genome sequence of Erythrobacter sp. 6D36.</title>
        <authorList>
            <person name="Liu Y."/>
        </authorList>
    </citation>
    <scope>NUCLEOTIDE SEQUENCE [LARGE SCALE GENOMIC DNA]</scope>
    <source>
        <strain evidence="3 4">6D36</strain>
    </source>
</reference>
<feature type="chain" id="PRO_5032777447" evidence="2">
    <location>
        <begin position="25"/>
        <end position="139"/>
    </location>
</feature>
<dbReference type="KEGG" id="qso:IRL76_10700"/>
<dbReference type="RefSeq" id="WP_200981327.1">
    <property type="nucleotide sequence ID" value="NZ_CP064654.1"/>
</dbReference>
<feature type="region of interest" description="Disordered" evidence="1">
    <location>
        <begin position="63"/>
        <end position="87"/>
    </location>
</feature>
<organism evidence="3 4">
    <name type="scientific">Qipengyuania soli</name>
    <dbReference type="NCBI Taxonomy" id="2782568"/>
    <lineage>
        <taxon>Bacteria</taxon>
        <taxon>Pseudomonadati</taxon>
        <taxon>Pseudomonadota</taxon>
        <taxon>Alphaproteobacteria</taxon>
        <taxon>Sphingomonadales</taxon>
        <taxon>Erythrobacteraceae</taxon>
        <taxon>Qipengyuania</taxon>
    </lineage>
</organism>
<gene>
    <name evidence="3" type="ORF">IRL76_10700</name>
</gene>
<dbReference type="AlphaFoldDB" id="A0A7S8F3C9"/>
<protein>
    <submittedName>
        <fullName evidence="3">Uncharacterized protein</fullName>
    </submittedName>
</protein>
<accession>A0A7S8F3C9</accession>
<evidence type="ECO:0000256" key="2">
    <source>
        <dbReference type="SAM" id="SignalP"/>
    </source>
</evidence>
<dbReference type="EMBL" id="CP064654">
    <property type="protein sequence ID" value="QPC98320.1"/>
    <property type="molecule type" value="Genomic_DNA"/>
</dbReference>
<evidence type="ECO:0000256" key="1">
    <source>
        <dbReference type="SAM" id="MobiDB-lite"/>
    </source>
</evidence>
<keyword evidence="2" id="KW-0732">Signal</keyword>
<evidence type="ECO:0000313" key="4">
    <source>
        <dbReference type="Proteomes" id="UP000594459"/>
    </source>
</evidence>
<dbReference type="Proteomes" id="UP000594459">
    <property type="component" value="Chromosome"/>
</dbReference>
<keyword evidence="4" id="KW-1185">Reference proteome</keyword>
<evidence type="ECO:0000313" key="3">
    <source>
        <dbReference type="EMBL" id="QPC98320.1"/>
    </source>
</evidence>
<proteinExistence type="predicted"/>
<feature type="signal peptide" evidence="2">
    <location>
        <begin position="1"/>
        <end position="24"/>
    </location>
</feature>